<dbReference type="GO" id="GO:0003676">
    <property type="term" value="F:nucleic acid binding"/>
    <property type="evidence" value="ECO:0007669"/>
    <property type="project" value="InterPro"/>
</dbReference>
<evidence type="ECO:0000256" key="1">
    <source>
        <dbReference type="SAM" id="MobiDB-lite"/>
    </source>
</evidence>
<dbReference type="SUPFAM" id="SSF53098">
    <property type="entry name" value="Ribonuclease H-like"/>
    <property type="match status" value="1"/>
</dbReference>
<gene>
    <name evidence="3" type="ORF">g.53097</name>
</gene>
<dbReference type="InterPro" id="IPR050951">
    <property type="entry name" value="Retrovirus_Pol_polyprotein"/>
</dbReference>
<dbReference type="PROSITE" id="PS50994">
    <property type="entry name" value="INTEGRASE"/>
    <property type="match status" value="1"/>
</dbReference>
<dbReference type="InterPro" id="IPR001584">
    <property type="entry name" value="Integrase_cat-core"/>
</dbReference>
<evidence type="ECO:0000259" key="2">
    <source>
        <dbReference type="PROSITE" id="PS50994"/>
    </source>
</evidence>
<accession>A0A1B6LHK5</accession>
<feature type="domain" description="Integrase catalytic" evidence="2">
    <location>
        <begin position="1"/>
        <end position="88"/>
    </location>
</feature>
<sequence>MSTTLQYLIVVDTFTRWVEVIPIRTANTTWTAQELRKIFSTFGYPYVLVPDNGKQFVSQHLEDFLKTCGIIHKTITPYHPSSNGQVERKPNPGGSKCKRALKH</sequence>
<name>A0A1B6LHK5_9HEMI</name>
<dbReference type="GO" id="GO:0015074">
    <property type="term" value="P:DNA integration"/>
    <property type="evidence" value="ECO:0007669"/>
    <property type="project" value="InterPro"/>
</dbReference>
<dbReference type="Gene3D" id="3.30.420.10">
    <property type="entry name" value="Ribonuclease H-like superfamily/Ribonuclease H"/>
    <property type="match status" value="1"/>
</dbReference>
<dbReference type="EMBL" id="GEBQ01016849">
    <property type="protein sequence ID" value="JAT23128.1"/>
    <property type="molecule type" value="Transcribed_RNA"/>
</dbReference>
<dbReference type="InterPro" id="IPR012337">
    <property type="entry name" value="RNaseH-like_sf"/>
</dbReference>
<reference evidence="3" key="1">
    <citation type="submission" date="2015-11" db="EMBL/GenBank/DDBJ databases">
        <title>De novo transcriptome assembly of four potential Pierce s Disease insect vectors from Arizona vineyards.</title>
        <authorList>
            <person name="Tassone E.E."/>
        </authorList>
    </citation>
    <scope>NUCLEOTIDE SEQUENCE</scope>
</reference>
<feature type="region of interest" description="Disordered" evidence="1">
    <location>
        <begin position="78"/>
        <end position="103"/>
    </location>
</feature>
<dbReference type="AlphaFoldDB" id="A0A1B6LHK5"/>
<dbReference type="PANTHER" id="PTHR37984:SF5">
    <property type="entry name" value="PROTEIN NYNRIN-LIKE"/>
    <property type="match status" value="1"/>
</dbReference>
<evidence type="ECO:0000313" key="3">
    <source>
        <dbReference type="EMBL" id="JAT23128.1"/>
    </source>
</evidence>
<organism evidence="3">
    <name type="scientific">Graphocephala atropunctata</name>
    <dbReference type="NCBI Taxonomy" id="36148"/>
    <lineage>
        <taxon>Eukaryota</taxon>
        <taxon>Metazoa</taxon>
        <taxon>Ecdysozoa</taxon>
        <taxon>Arthropoda</taxon>
        <taxon>Hexapoda</taxon>
        <taxon>Insecta</taxon>
        <taxon>Pterygota</taxon>
        <taxon>Neoptera</taxon>
        <taxon>Paraneoptera</taxon>
        <taxon>Hemiptera</taxon>
        <taxon>Auchenorrhyncha</taxon>
        <taxon>Membracoidea</taxon>
        <taxon>Cicadellidae</taxon>
        <taxon>Cicadellinae</taxon>
        <taxon>Cicadellini</taxon>
        <taxon>Graphocephala</taxon>
    </lineage>
</organism>
<dbReference type="Pfam" id="PF00665">
    <property type="entry name" value="rve"/>
    <property type="match status" value="1"/>
</dbReference>
<proteinExistence type="predicted"/>
<dbReference type="InterPro" id="IPR036397">
    <property type="entry name" value="RNaseH_sf"/>
</dbReference>
<dbReference type="PANTHER" id="PTHR37984">
    <property type="entry name" value="PROTEIN CBG26694"/>
    <property type="match status" value="1"/>
</dbReference>
<protein>
    <recommendedName>
        <fullName evidence="2">Integrase catalytic domain-containing protein</fullName>
    </recommendedName>
</protein>